<feature type="compositionally biased region" description="Polar residues" evidence="1">
    <location>
        <begin position="105"/>
        <end position="114"/>
    </location>
</feature>
<organism evidence="2 3">
    <name type="scientific">Albugo candida</name>
    <dbReference type="NCBI Taxonomy" id="65357"/>
    <lineage>
        <taxon>Eukaryota</taxon>
        <taxon>Sar</taxon>
        <taxon>Stramenopiles</taxon>
        <taxon>Oomycota</taxon>
        <taxon>Peronosporomycetes</taxon>
        <taxon>Albuginales</taxon>
        <taxon>Albuginaceae</taxon>
        <taxon>Albugo</taxon>
    </lineage>
</organism>
<comment type="caution">
    <text evidence="2">The sequence shown here is derived from an EMBL/GenBank/DDBJ whole genome shotgun (WGS) entry which is preliminary data.</text>
</comment>
<protein>
    <submittedName>
        <fullName evidence="2">Uncharacterized protein</fullName>
    </submittedName>
</protein>
<proteinExistence type="predicted"/>
<gene>
    <name evidence="2" type="ORF">BN9_112430</name>
</gene>
<dbReference type="AlphaFoldDB" id="A0A024FU86"/>
<reference evidence="2 3" key="1">
    <citation type="submission" date="2012-05" db="EMBL/GenBank/DDBJ databases">
        <title>Recombination and specialization in a pathogen metapopulation.</title>
        <authorList>
            <person name="Gardiner A."/>
            <person name="Kemen E."/>
            <person name="Schultz-Larsen T."/>
            <person name="MacLean D."/>
            <person name="Van Oosterhout C."/>
            <person name="Jones J.D.G."/>
        </authorList>
    </citation>
    <scope>NUCLEOTIDE SEQUENCE [LARGE SCALE GENOMIC DNA]</scope>
    <source>
        <strain evidence="2 3">Ac Nc2</strain>
    </source>
</reference>
<accession>A0A024FU86</accession>
<keyword evidence="3" id="KW-1185">Reference proteome</keyword>
<feature type="region of interest" description="Disordered" evidence="1">
    <location>
        <begin position="69"/>
        <end position="114"/>
    </location>
</feature>
<evidence type="ECO:0000256" key="1">
    <source>
        <dbReference type="SAM" id="MobiDB-lite"/>
    </source>
</evidence>
<dbReference type="InParanoid" id="A0A024FU86"/>
<evidence type="ECO:0000313" key="2">
    <source>
        <dbReference type="EMBL" id="CCI10690.1"/>
    </source>
</evidence>
<dbReference type="EMBL" id="CAIX01000345">
    <property type="protein sequence ID" value="CCI10690.1"/>
    <property type="molecule type" value="Genomic_DNA"/>
</dbReference>
<name>A0A024FU86_9STRA</name>
<evidence type="ECO:0000313" key="3">
    <source>
        <dbReference type="Proteomes" id="UP000053237"/>
    </source>
</evidence>
<sequence length="114" mass="12749">MQSNTDQDINVPDEDKTLHNILAKSKTKRCFFFTKAGGSRVLHKDMSTRVQFARIPKSLWRFAVDIDPGVRESSEESDDALQWISDGADSGDEGSYSRKRAYGEETSQGSNDVS</sequence>
<dbReference type="Proteomes" id="UP000053237">
    <property type="component" value="Unassembled WGS sequence"/>
</dbReference>